<keyword evidence="6 9" id="KW-0594">Phospholipid biosynthesis</keyword>
<dbReference type="InterPro" id="IPR008205">
    <property type="entry name" value="GGGP_HepGP_synthase"/>
</dbReference>
<accession>A0ABT8VQI5</accession>
<dbReference type="HAMAP" id="MF_00112">
    <property type="entry name" value="GGGP_HepGP_synthase"/>
    <property type="match status" value="1"/>
</dbReference>
<dbReference type="Pfam" id="PF01884">
    <property type="entry name" value="PcrB"/>
    <property type="match status" value="1"/>
</dbReference>
<name>A0ABT8VQI5_9FLAO</name>
<feature type="binding site" evidence="9">
    <location>
        <begin position="172"/>
        <end position="178"/>
    </location>
    <ligand>
        <name>sn-glycerol 1-phosphate</name>
        <dbReference type="ChEBI" id="CHEBI:57685"/>
    </ligand>
</feature>
<evidence type="ECO:0000256" key="8">
    <source>
        <dbReference type="ARBA" id="ARBA00047288"/>
    </source>
</evidence>
<dbReference type="Gene3D" id="3.20.20.390">
    <property type="entry name" value="FMN-linked oxidoreductases"/>
    <property type="match status" value="1"/>
</dbReference>
<evidence type="ECO:0000256" key="6">
    <source>
        <dbReference type="ARBA" id="ARBA00023209"/>
    </source>
</evidence>
<feature type="binding site" evidence="9">
    <location>
        <begin position="225"/>
        <end position="226"/>
    </location>
    <ligand>
        <name>sn-glycerol 1-phosphate</name>
        <dbReference type="ChEBI" id="CHEBI:57685"/>
    </ligand>
</feature>
<evidence type="ECO:0000256" key="2">
    <source>
        <dbReference type="ARBA" id="ARBA00022679"/>
    </source>
</evidence>
<keyword evidence="11" id="KW-1185">Reference proteome</keyword>
<organism evidence="10 11">
    <name type="scientific">Wenyingzhuangia gilva</name>
    <dbReference type="NCBI Taxonomy" id="3057677"/>
    <lineage>
        <taxon>Bacteria</taxon>
        <taxon>Pseudomonadati</taxon>
        <taxon>Bacteroidota</taxon>
        <taxon>Flavobacteriia</taxon>
        <taxon>Flavobacteriales</taxon>
        <taxon>Flavobacteriaceae</taxon>
        <taxon>Wenyingzhuangia</taxon>
    </lineage>
</organism>
<comment type="caution">
    <text evidence="9">Lacks conserved residue(s) required for the propagation of feature annotation.</text>
</comment>
<dbReference type="Proteomes" id="UP001168642">
    <property type="component" value="Unassembled WGS sequence"/>
</dbReference>
<evidence type="ECO:0000256" key="5">
    <source>
        <dbReference type="ARBA" id="ARBA00023098"/>
    </source>
</evidence>
<feature type="binding site" evidence="9">
    <location>
        <position position="23"/>
    </location>
    <ligand>
        <name>Mg(2+)</name>
        <dbReference type="ChEBI" id="CHEBI:18420"/>
    </ligand>
</feature>
<evidence type="ECO:0000256" key="4">
    <source>
        <dbReference type="ARBA" id="ARBA00022842"/>
    </source>
</evidence>
<keyword evidence="4 9" id="KW-0460">Magnesium</keyword>
<proteinExistence type="inferred from homology"/>
<feature type="binding site" evidence="9">
    <location>
        <begin position="203"/>
        <end position="204"/>
    </location>
    <ligand>
        <name>sn-glycerol 1-phosphate</name>
        <dbReference type="ChEBI" id="CHEBI:57685"/>
    </ligand>
</feature>
<dbReference type="EMBL" id="JAUMIT010000002">
    <property type="protein sequence ID" value="MDO3694234.1"/>
    <property type="molecule type" value="Genomic_DNA"/>
</dbReference>
<dbReference type="SUPFAM" id="SSF51395">
    <property type="entry name" value="FMN-linked oxidoreductases"/>
    <property type="match status" value="1"/>
</dbReference>
<keyword evidence="2 9" id="KW-0808">Transferase</keyword>
<dbReference type="RefSeq" id="WP_302883490.1">
    <property type="nucleotide sequence ID" value="NZ_JAUMIT010000002.1"/>
</dbReference>
<protein>
    <recommendedName>
        <fullName evidence="9">Geranylgeranylglyceryl phosphate synthase</fullName>
        <shortName evidence="9">GGGP synthase</shortName>
        <shortName evidence="9">GGGPS</shortName>
        <ecNumber evidence="9">2.5.1.41</ecNumber>
    </recommendedName>
    <alternativeName>
        <fullName evidence="9">(S)-3-O-geranylgeranylglyceryl phosphate synthase</fullName>
    </alternativeName>
    <alternativeName>
        <fullName evidence="9">Phosphoglycerol geranylgeranyltransferase</fullName>
    </alternativeName>
</protein>
<keyword evidence="5 9" id="KW-0443">Lipid metabolism</keyword>
<evidence type="ECO:0000313" key="11">
    <source>
        <dbReference type="Proteomes" id="UP001168642"/>
    </source>
</evidence>
<evidence type="ECO:0000256" key="9">
    <source>
        <dbReference type="HAMAP-Rule" id="MF_00112"/>
    </source>
</evidence>
<evidence type="ECO:0000313" key="10">
    <source>
        <dbReference type="EMBL" id="MDO3694234.1"/>
    </source>
</evidence>
<dbReference type="InterPro" id="IPR010946">
    <property type="entry name" value="GGGP_synth"/>
</dbReference>
<dbReference type="EC" id="2.5.1.41" evidence="9"/>
<keyword evidence="3 9" id="KW-0479">Metal-binding</keyword>
<keyword evidence="7 9" id="KW-1208">Phospholipid metabolism</keyword>
<comment type="cofactor">
    <cofactor evidence="9">
        <name>Mg(2+)</name>
        <dbReference type="ChEBI" id="CHEBI:18420"/>
    </cofactor>
</comment>
<dbReference type="NCBIfam" id="NF003198">
    <property type="entry name" value="PRK04169.1-2"/>
    <property type="match status" value="1"/>
</dbReference>
<evidence type="ECO:0000256" key="3">
    <source>
        <dbReference type="ARBA" id="ARBA00022723"/>
    </source>
</evidence>
<reference evidence="10" key="1">
    <citation type="submission" date="2023-07" db="EMBL/GenBank/DDBJ databases">
        <title>Wenyingzhuangia sp. chi5 genome sequencing and assembly.</title>
        <authorList>
            <person name="Park S."/>
        </authorList>
    </citation>
    <scope>NUCLEOTIDE SEQUENCE</scope>
    <source>
        <strain evidence="10">Chi5</strain>
    </source>
</reference>
<comment type="function">
    <text evidence="9">Prenyltransferase that catalyzes the transfer of the geranylgeranyl moiety of geranylgeranyl diphosphate (GGPP) to the C3 hydroxyl of sn-glycerol-1-phosphate (G1P).</text>
</comment>
<feature type="binding site" evidence="9">
    <location>
        <position position="52"/>
    </location>
    <ligand>
        <name>Mg(2+)</name>
        <dbReference type="ChEBI" id="CHEBI:18420"/>
    </ligand>
</feature>
<dbReference type="NCBIfam" id="TIGR01769">
    <property type="entry name" value="GGGP"/>
    <property type="match status" value="1"/>
</dbReference>
<comment type="catalytic activity">
    <reaction evidence="8 9">
        <text>sn-glycerol 1-phosphate + (2E,6E,10E)-geranylgeranyl diphosphate = sn-3-O-(geranylgeranyl)glycerol 1-phosphate + diphosphate</text>
        <dbReference type="Rhea" id="RHEA:23404"/>
        <dbReference type="ChEBI" id="CHEBI:33019"/>
        <dbReference type="ChEBI" id="CHEBI:57677"/>
        <dbReference type="ChEBI" id="CHEBI:57685"/>
        <dbReference type="ChEBI" id="CHEBI:58756"/>
        <dbReference type="EC" id="2.5.1.41"/>
    </reaction>
</comment>
<dbReference type="InterPro" id="IPR038597">
    <property type="entry name" value="GGGP/HepGP_synthase_sf"/>
</dbReference>
<comment type="similarity">
    <text evidence="9">Belongs to the GGGP/HepGP synthase family. Group II subfamily.</text>
</comment>
<sequence>MNLLKTLQTAQKENKKLIAVLVDPDKVSLADVETICYRINNAPVDYMLLGGSTVCENQTEMIAREIQKHITKPVILFPGNYTHLTNYADALLFLNLISGDNPEYLIHQQVKAVPFLSKSTLEIIPTGYLLIDGGTESSTLKVSKTKPICQQNIEHIVNTSIAGQYMGQKILYLEAGSGASTPVAKDVVNAVYNSLNIPIIVGGGIRTLKKIKEIHKAGATLVVIGTAFELNDIF</sequence>
<keyword evidence="1 9" id="KW-0444">Lipid biosynthesis</keyword>
<evidence type="ECO:0000256" key="1">
    <source>
        <dbReference type="ARBA" id="ARBA00022516"/>
    </source>
</evidence>
<gene>
    <name evidence="10" type="ORF">QVZ41_05145</name>
</gene>
<evidence type="ECO:0000256" key="7">
    <source>
        <dbReference type="ARBA" id="ARBA00023264"/>
    </source>
</evidence>
<comment type="caution">
    <text evidence="10">The sequence shown here is derived from an EMBL/GenBank/DDBJ whole genome shotgun (WGS) entry which is preliminary data.</text>
</comment>
<dbReference type="NCBIfam" id="TIGR01768">
    <property type="entry name" value="GGGP-family"/>
    <property type="match status" value="1"/>
</dbReference>